<gene>
    <name evidence="1" type="ORF">MNBD_BACTEROID06-1348</name>
</gene>
<proteinExistence type="predicted"/>
<protein>
    <submittedName>
        <fullName evidence="1">Uncharacterized protein</fullName>
    </submittedName>
</protein>
<organism evidence="1">
    <name type="scientific">hydrothermal vent metagenome</name>
    <dbReference type="NCBI Taxonomy" id="652676"/>
    <lineage>
        <taxon>unclassified sequences</taxon>
        <taxon>metagenomes</taxon>
        <taxon>ecological metagenomes</taxon>
    </lineage>
</organism>
<evidence type="ECO:0000313" key="1">
    <source>
        <dbReference type="EMBL" id="VAW27137.1"/>
    </source>
</evidence>
<sequence length="67" mass="7884">MKVTLDIPENKYQFFIELVKSLNFVKVDDSPYNPEFVAKIEKSKKEFKNGEFTRVKQSELQDLLGLE</sequence>
<name>A0A3B0UPM2_9ZZZZ</name>
<accession>A0A3B0UPM2</accession>
<dbReference type="Pfam" id="PF10884">
    <property type="entry name" value="DUF2683"/>
    <property type="match status" value="1"/>
</dbReference>
<dbReference type="EMBL" id="UOES01000185">
    <property type="protein sequence ID" value="VAW27137.1"/>
    <property type="molecule type" value="Genomic_DNA"/>
</dbReference>
<dbReference type="AlphaFoldDB" id="A0A3B0UPM2"/>
<dbReference type="InterPro" id="IPR020271">
    <property type="entry name" value="Uncharacterised_MJ1172"/>
</dbReference>
<reference evidence="1" key="1">
    <citation type="submission" date="2018-06" db="EMBL/GenBank/DDBJ databases">
        <authorList>
            <person name="Zhirakovskaya E."/>
        </authorList>
    </citation>
    <scope>NUCLEOTIDE SEQUENCE</scope>
</reference>